<feature type="region of interest" description="Disordered" evidence="1">
    <location>
        <begin position="415"/>
        <end position="451"/>
    </location>
</feature>
<evidence type="ECO:0008006" key="5">
    <source>
        <dbReference type="Google" id="ProtNLM"/>
    </source>
</evidence>
<evidence type="ECO:0000256" key="2">
    <source>
        <dbReference type="SAM" id="Phobius"/>
    </source>
</evidence>
<evidence type="ECO:0000256" key="1">
    <source>
        <dbReference type="SAM" id="MobiDB-lite"/>
    </source>
</evidence>
<dbReference type="GeneID" id="93771276"/>
<proteinExistence type="predicted"/>
<accession>A0ABQ4JVV9</accession>
<keyword evidence="2" id="KW-0812">Transmembrane</keyword>
<dbReference type="EMBL" id="BOQM01000030">
    <property type="protein sequence ID" value="GIM87072.1"/>
    <property type="molecule type" value="Genomic_DNA"/>
</dbReference>
<organism evidence="3 4">
    <name type="scientific">Salinispora arenicola</name>
    <dbReference type="NCBI Taxonomy" id="168697"/>
    <lineage>
        <taxon>Bacteria</taxon>
        <taxon>Bacillati</taxon>
        <taxon>Actinomycetota</taxon>
        <taxon>Actinomycetes</taxon>
        <taxon>Micromonosporales</taxon>
        <taxon>Micromonosporaceae</taxon>
        <taxon>Salinispora</taxon>
    </lineage>
</organism>
<sequence>MSLFDRLSHPSALLLAAPSPAPSPPSPAGCVPGQGGMTDGLLGELLCGTWGPKAPTAVAEFVCTRWLLLLAALAVLIALVVAWRLWRRRVWRAHAAQARWLQIIPPVTATPAATVGLWRLLATALPAPSRWAWHPARIVWEVEADQHGMRAGLWLPPGVNPTAVLRLLQRGWPGVRAEQVAPPVVPGGTATTLALLPTQPDWLPLVDDPPSPITTRFEGSRPEDDRLRAVFDGLASAGRTGGGLLQVHISRAPAHRMRALRRASTHPERARKTRGASRAVGLLADGLRALILGVLNVVTPSPSGSGGSRRTTHDPYLAELARQARGKLSAAPHLLVAVYATGAGPTKAAALSAAADITSGFGLLSAHFTRRRMRGGTTAAAQRWVPETRMSLAAVGEAAALAGLPAEPAAYGLPAAASRRRPGGRDVFRTGPAPPKPADDPGDKPTVWSIP</sequence>
<evidence type="ECO:0000313" key="3">
    <source>
        <dbReference type="EMBL" id="GIM87072.1"/>
    </source>
</evidence>
<dbReference type="Proteomes" id="UP000677457">
    <property type="component" value="Unassembled WGS sequence"/>
</dbReference>
<keyword evidence="4" id="KW-1185">Reference proteome</keyword>
<keyword evidence="2" id="KW-0472">Membrane</keyword>
<feature type="transmembrane region" description="Helical" evidence="2">
    <location>
        <begin position="66"/>
        <end position="86"/>
    </location>
</feature>
<gene>
    <name evidence="3" type="ORF">Sar04_38080</name>
</gene>
<protein>
    <recommendedName>
        <fullName evidence="5">Type VII secretion protein EccE</fullName>
    </recommendedName>
</protein>
<name>A0ABQ4JVV9_SALAC</name>
<reference evidence="3 4" key="1">
    <citation type="submission" date="2021-03" db="EMBL/GenBank/DDBJ databases">
        <title>Whole genome shotgun sequence of Salinispora arenicola NBRC 105043.</title>
        <authorList>
            <person name="Komaki H."/>
            <person name="Tamura T."/>
        </authorList>
    </citation>
    <scope>NUCLEOTIDE SEQUENCE [LARGE SCALE GENOMIC DNA]</scope>
    <source>
        <strain evidence="3 4">NBRC 105043</strain>
    </source>
</reference>
<comment type="caution">
    <text evidence="3">The sequence shown here is derived from an EMBL/GenBank/DDBJ whole genome shotgun (WGS) entry which is preliminary data.</text>
</comment>
<dbReference type="RefSeq" id="WP_142116325.1">
    <property type="nucleotide sequence ID" value="NZ_BOQM01000030.1"/>
</dbReference>
<keyword evidence="2" id="KW-1133">Transmembrane helix</keyword>
<evidence type="ECO:0000313" key="4">
    <source>
        <dbReference type="Proteomes" id="UP000677457"/>
    </source>
</evidence>